<feature type="transmembrane region" description="Helical" evidence="1">
    <location>
        <begin position="79"/>
        <end position="104"/>
    </location>
</feature>
<dbReference type="RefSeq" id="WP_344779444.1">
    <property type="nucleotide sequence ID" value="NZ_BAABAF010000001.1"/>
</dbReference>
<evidence type="ECO:0008006" key="4">
    <source>
        <dbReference type="Google" id="ProtNLM"/>
    </source>
</evidence>
<protein>
    <recommendedName>
        <fullName evidence="4">Potassium transporter Trk</fullName>
    </recommendedName>
</protein>
<proteinExistence type="predicted"/>
<evidence type="ECO:0000313" key="2">
    <source>
        <dbReference type="EMBL" id="GAA3751735.1"/>
    </source>
</evidence>
<name>A0ABP7G541_9MICO</name>
<accession>A0ABP7G541</accession>
<evidence type="ECO:0000313" key="3">
    <source>
        <dbReference type="Proteomes" id="UP001500540"/>
    </source>
</evidence>
<evidence type="ECO:0000256" key="1">
    <source>
        <dbReference type="SAM" id="Phobius"/>
    </source>
</evidence>
<keyword evidence="1" id="KW-0472">Membrane</keyword>
<comment type="caution">
    <text evidence="2">The sequence shown here is derived from an EMBL/GenBank/DDBJ whole genome shotgun (WGS) entry which is preliminary data.</text>
</comment>
<organism evidence="2 3">
    <name type="scientific">Microbacterium kribbense</name>
    <dbReference type="NCBI Taxonomy" id="433645"/>
    <lineage>
        <taxon>Bacteria</taxon>
        <taxon>Bacillati</taxon>
        <taxon>Actinomycetota</taxon>
        <taxon>Actinomycetes</taxon>
        <taxon>Micrococcales</taxon>
        <taxon>Microbacteriaceae</taxon>
        <taxon>Microbacterium</taxon>
    </lineage>
</organism>
<dbReference type="EMBL" id="BAABAF010000001">
    <property type="protein sequence ID" value="GAA3751735.1"/>
    <property type="molecule type" value="Genomic_DNA"/>
</dbReference>
<reference evidence="3" key="1">
    <citation type="journal article" date="2019" name="Int. J. Syst. Evol. Microbiol.">
        <title>The Global Catalogue of Microorganisms (GCM) 10K type strain sequencing project: providing services to taxonomists for standard genome sequencing and annotation.</title>
        <authorList>
            <consortium name="The Broad Institute Genomics Platform"/>
            <consortium name="The Broad Institute Genome Sequencing Center for Infectious Disease"/>
            <person name="Wu L."/>
            <person name="Ma J."/>
        </authorList>
    </citation>
    <scope>NUCLEOTIDE SEQUENCE [LARGE SCALE GENOMIC DNA]</scope>
    <source>
        <strain evidence="3">JCM 16950</strain>
    </source>
</reference>
<keyword evidence="3" id="KW-1185">Reference proteome</keyword>
<keyword evidence="1" id="KW-0812">Transmembrane</keyword>
<gene>
    <name evidence="2" type="ORF">GCM10022240_01100</name>
</gene>
<feature type="transmembrane region" description="Helical" evidence="1">
    <location>
        <begin position="38"/>
        <end position="59"/>
    </location>
</feature>
<dbReference type="Proteomes" id="UP001500540">
    <property type="component" value="Unassembled WGS sequence"/>
</dbReference>
<sequence length="126" mass="13314">MVDERDTPEQVDAAAAPTQRVRERVEAGTVRRAPKISVFLVLGAAIGVIAALILTFAFGEVDASGAETSIIGVVSYTKAQVFGFLLLICIPAGVALGGVAVIILDATTRRHRRQVQVQRETVSAVD</sequence>
<keyword evidence="1" id="KW-1133">Transmembrane helix</keyword>